<feature type="compositionally biased region" description="Basic and acidic residues" evidence="1">
    <location>
        <begin position="182"/>
        <end position="203"/>
    </location>
</feature>
<dbReference type="GeneID" id="98144292"/>
<feature type="region of interest" description="Disordered" evidence="1">
    <location>
        <begin position="21"/>
        <end position="127"/>
    </location>
</feature>
<feature type="compositionally biased region" description="Low complexity" evidence="1">
    <location>
        <begin position="56"/>
        <end position="79"/>
    </location>
</feature>
<dbReference type="Proteomes" id="UP001610432">
    <property type="component" value="Unassembled WGS sequence"/>
</dbReference>
<reference evidence="2 3" key="1">
    <citation type="submission" date="2024-07" db="EMBL/GenBank/DDBJ databases">
        <title>Section-level genome sequencing and comparative genomics of Aspergillus sections Usti and Cavernicolus.</title>
        <authorList>
            <consortium name="Lawrence Berkeley National Laboratory"/>
            <person name="Nybo J.L."/>
            <person name="Vesth T.C."/>
            <person name="Theobald S."/>
            <person name="Frisvad J.C."/>
            <person name="Larsen T.O."/>
            <person name="Kjaerboelling I."/>
            <person name="Rothschild-Mancinelli K."/>
            <person name="Lyhne E.K."/>
            <person name="Kogle M.E."/>
            <person name="Barry K."/>
            <person name="Clum A."/>
            <person name="Na H."/>
            <person name="Ledsgaard L."/>
            <person name="Lin J."/>
            <person name="Lipzen A."/>
            <person name="Kuo A."/>
            <person name="Riley R."/>
            <person name="Mondo S."/>
            <person name="Labutti K."/>
            <person name="Haridas S."/>
            <person name="Pangalinan J."/>
            <person name="Salamov A.A."/>
            <person name="Simmons B.A."/>
            <person name="Magnuson J.K."/>
            <person name="Chen J."/>
            <person name="Drula E."/>
            <person name="Henrissat B."/>
            <person name="Wiebenga A."/>
            <person name="Lubbers R.J."/>
            <person name="Gomes A.C."/>
            <person name="Macurrencykelacurrency M.R."/>
            <person name="Stajich J."/>
            <person name="Grigoriev I.V."/>
            <person name="Mortensen U.H."/>
            <person name="De Vries R.P."/>
            <person name="Baker S.E."/>
            <person name="Andersen M.R."/>
        </authorList>
    </citation>
    <scope>NUCLEOTIDE SEQUENCE [LARGE SCALE GENOMIC DNA]</scope>
    <source>
        <strain evidence="2 3">CBS 449.75</strain>
    </source>
</reference>
<keyword evidence="3" id="KW-1185">Reference proteome</keyword>
<protein>
    <submittedName>
        <fullName evidence="2">Uncharacterized protein</fullName>
    </submittedName>
</protein>
<feature type="compositionally biased region" description="Basic residues" evidence="1">
    <location>
        <begin position="81"/>
        <end position="91"/>
    </location>
</feature>
<feature type="compositionally biased region" description="Acidic residues" evidence="1">
    <location>
        <begin position="161"/>
        <end position="170"/>
    </location>
</feature>
<comment type="caution">
    <text evidence="2">The sequence shown here is derived from an EMBL/GenBank/DDBJ whole genome shotgun (WGS) entry which is preliminary data.</text>
</comment>
<dbReference type="EMBL" id="JBFXLQ010000022">
    <property type="protein sequence ID" value="KAL2866946.1"/>
    <property type="molecule type" value="Genomic_DNA"/>
</dbReference>
<evidence type="ECO:0000313" key="3">
    <source>
        <dbReference type="Proteomes" id="UP001610432"/>
    </source>
</evidence>
<evidence type="ECO:0000313" key="2">
    <source>
        <dbReference type="EMBL" id="KAL2866946.1"/>
    </source>
</evidence>
<organism evidence="2 3">
    <name type="scientific">Aspergillus lucknowensis</name>
    <dbReference type="NCBI Taxonomy" id="176173"/>
    <lineage>
        <taxon>Eukaryota</taxon>
        <taxon>Fungi</taxon>
        <taxon>Dikarya</taxon>
        <taxon>Ascomycota</taxon>
        <taxon>Pezizomycotina</taxon>
        <taxon>Eurotiomycetes</taxon>
        <taxon>Eurotiomycetidae</taxon>
        <taxon>Eurotiales</taxon>
        <taxon>Aspergillaceae</taxon>
        <taxon>Aspergillus</taxon>
        <taxon>Aspergillus subgen. Nidulantes</taxon>
    </lineage>
</organism>
<proteinExistence type="predicted"/>
<feature type="region of interest" description="Disordered" evidence="1">
    <location>
        <begin position="154"/>
        <end position="226"/>
    </location>
</feature>
<accession>A0ABR4LQZ5</accession>
<evidence type="ECO:0000256" key="1">
    <source>
        <dbReference type="SAM" id="MobiDB-lite"/>
    </source>
</evidence>
<feature type="compositionally biased region" description="Basic residues" evidence="1">
    <location>
        <begin position="110"/>
        <end position="125"/>
    </location>
</feature>
<gene>
    <name evidence="2" type="ORF">BJX67DRAFT_354443</name>
</gene>
<dbReference type="RefSeq" id="XP_070885925.1">
    <property type="nucleotide sequence ID" value="XM_071029220.1"/>
</dbReference>
<sequence>MWYNQGIYPSISHRHRSSVLPHRRSCDVPPHGIPHGVPRHCSPSVHVPRSLHQQHQSPTLPLQQPVSSQSHHPSSPSSPCTRRRTRGHTHPHTRESGSHEAGTQEAGPRHNNHHRRGSVRRRRGFQRGASTPRGLWLFLRRRRDARWAPTLAPSRRGAEVGDTEEVVEGEGESRRATRGVPRKGDGRSRDVLHKEDARKEDGARMGGRMVAVRRHSSRPTLRNRTW</sequence>
<name>A0ABR4LQZ5_9EURO</name>